<comment type="caution">
    <text evidence="5">The sequence shown here is derived from an EMBL/GenBank/DDBJ whole genome shotgun (WGS) entry which is preliminary data.</text>
</comment>
<protein>
    <submittedName>
        <fullName evidence="5">Type IV secretion protein Rhs</fullName>
    </submittedName>
</protein>
<keyword evidence="1" id="KW-0677">Repeat</keyword>
<evidence type="ECO:0000259" key="4">
    <source>
        <dbReference type="Pfam" id="PF25023"/>
    </source>
</evidence>
<dbReference type="PANTHER" id="PTHR32305">
    <property type="match status" value="1"/>
</dbReference>
<dbReference type="EMBL" id="PDEV01000003">
    <property type="protein sequence ID" value="PEN16011.1"/>
    <property type="molecule type" value="Genomic_DNA"/>
</dbReference>
<evidence type="ECO:0000259" key="3">
    <source>
        <dbReference type="Pfam" id="PF20148"/>
    </source>
</evidence>
<dbReference type="NCBIfam" id="TIGR03696">
    <property type="entry name" value="Rhs_assc_core"/>
    <property type="match status" value="1"/>
</dbReference>
<feature type="domain" description="Teneurin-like YD-shell" evidence="4">
    <location>
        <begin position="860"/>
        <end position="958"/>
    </location>
</feature>
<dbReference type="Pfam" id="PF20148">
    <property type="entry name" value="DUF6531"/>
    <property type="match status" value="1"/>
</dbReference>
<feature type="region of interest" description="Disordered" evidence="2">
    <location>
        <begin position="2069"/>
        <end position="2098"/>
    </location>
</feature>
<dbReference type="InterPro" id="IPR031325">
    <property type="entry name" value="RHS_repeat"/>
</dbReference>
<keyword evidence="6" id="KW-1185">Reference proteome</keyword>
<dbReference type="Pfam" id="PF25023">
    <property type="entry name" value="TEN_YD-shell"/>
    <property type="match status" value="2"/>
</dbReference>
<evidence type="ECO:0000256" key="2">
    <source>
        <dbReference type="SAM" id="MobiDB-lite"/>
    </source>
</evidence>
<feature type="domain" description="DUF6531" evidence="3">
    <location>
        <begin position="311"/>
        <end position="390"/>
    </location>
</feature>
<dbReference type="InterPro" id="IPR006530">
    <property type="entry name" value="YD"/>
</dbReference>
<reference evidence="5" key="1">
    <citation type="submission" date="2017-10" db="EMBL/GenBank/DDBJ databases">
        <title>Kefir isolates.</title>
        <authorList>
            <person name="Kim Y."/>
            <person name="Blasche S."/>
        </authorList>
    </citation>
    <scope>NUCLEOTIDE SEQUENCE [LARGE SCALE GENOMIC DNA]</scope>
    <source>
        <strain evidence="5">OG2-2</strain>
    </source>
</reference>
<dbReference type="PANTHER" id="PTHR32305:SF15">
    <property type="entry name" value="PROTEIN RHSA-RELATED"/>
    <property type="match status" value="1"/>
</dbReference>
<feature type="region of interest" description="Disordered" evidence="2">
    <location>
        <begin position="115"/>
        <end position="155"/>
    </location>
</feature>
<evidence type="ECO:0000256" key="1">
    <source>
        <dbReference type="ARBA" id="ARBA00022737"/>
    </source>
</evidence>
<dbReference type="Gene3D" id="2.180.10.10">
    <property type="entry name" value="RHS repeat-associated core"/>
    <property type="match status" value="4"/>
</dbReference>
<dbReference type="InterPro" id="IPR050708">
    <property type="entry name" value="T6SS_VgrG/RHS"/>
</dbReference>
<sequence length="2098" mass="229390">MSEEYKASQEDVHFDNGRADQLMRQLREASEYLHTTDSTQRSGARDQAMTEFAGPYADLFAHNTETALRDGKRLGDALSDAANELQKYKELARLEQENRQKARDWDKRDFFQQFGDSWSGKKKPETHSTGPSLRTPPPATESSSQGGEGKGGSFLENVSDMVMDTLDPARKNIKVGGPGVSKTSAIPDNLDVYFNQARTLSEDLGKKLESIQKEYQGFMENTSWGQFDIMGLLKATGDWAGKNMEDASFVHVIAEAFRQAGASSNMVATYDSFLIEEILAKAGVKAQERKELDIPLATVAGADLTSGFVNDPVNAATGNFIEEELDLSFPGTGSGTLRLERMYNSLAVTHPDEIPSGVFGPGWASTLDQHMEFIAQEARWHTHDGRILFFAREGEGYARCTHEPWWLQKATIGADQYERFAQLRDEAYSQAKTGTAGSSAPFYWVVSNAKHHRIFFTPAGDWAGTVEGHTANTVIACRDDQSRIVELVHPVTERGLYVLYGEDSNDSTAPQRPVAAYTYNTRGDRAGEELAVVEYTYEGEHLVSATTNAGTRAYSHTDEGLIREVTNVNGHVEVTNTYDDSGRVIHQLTEYGREVSYTYAQGLMTIVADAETGENPNIWRSDEKGRLVALSAADGSKQTMRYDSWGNRISVTGRDGSLTTRRFDSRSRITRERTPEGADYTYVWDDYDRLTSISVRDARDRRNLGDPTTITYEYDDTANPNPSAVTDGTGATTHFDWNERGNLIAQIDPSGVRTDFTYDSHGDLVAIINGAGDTTRLVRDEFGRVITIIDGLGYENTLTYSSSGVVTAIQNPEGARWKFIYPTSAESDTPALVQQAQQRYGAEHTRGFLPSAVIDPEGNTTRFTYNQGGDVVSVTDPLGRVTRADYDTWGNLARYVNASGGTWEYTWDGLSQLSSITDPTGATTRYTYDFAGKISSVTDPTGVKAKRFVQRKGGLERTIAASGSSFKRLDVLGRVTTEGTQTSRGQEHVEDLVTYDAAGRPVEILDASGGLTRIERDKAGRPLRIVSAAGRVETYEYDSAGRTAAHAVGLDTPKRIPDAEGVLREAEPTRWAVTRFEYDAASQLVRRINPDGTEEKTVYDSCGRVIRVVSGARVAAYEYDRCGRITSVQDTTYGRRTFAYDAAGQIVRVTDGLGYRTHFSYTENGQVAQVMDATGQVTAYEYDAMDRVTRVTRGTGTSHEIVEEYAYDAAGRPTRYFNGLQDYAYAYNYKRGGNLKSASCNGVLLAEYGRERGDRELWVRDYVTAQELDPQAPDGSYLEHRYVYDARGLLIERSRTGVIGAEATENFHNSADTDAKAQSLSTFVSTGAYTLTFEYDADGYRTMMVTPYGTEQTVYDGAGHAVRREASSSHNDEMTVAEYSYDVMGRLVRAQLGDTLSTWEFDSDSGLVSSYTRTAPHHSGKDAEHAPHTERTEIIRDREGRIIGLDTENSLVMYSYDAAGQLTGARQGEREFEWTFDAGLMVRERLYRRPAKSGTQENERQDSERVLLGERTFRYNELNQLVEIIARENVGEDNPLETVTTYGYDAAGRRSQETVTTSQGNRRTREYLWGMWDSLAAVTDTAEAGHSTEAHSRVRLVTDAVGELAQVTGLDGRSVPLLWDPTALIPQVLGAGSVPAPGHDGGFSQVSVPGGLNPWGVGTPSQQEPWGKVPSVVESLLPQGFAFSGAGSVHVAGLDIMGVRTFDAASKHFLSLDPLESVPGTGWFADSYSFVGNNPVGLMDPWGTRPVSIEEYDKYAEHANERFVGKLLLNAVAIVATVAAVAFTGPVAIIALGAIAGAASAAASAMDKVGSDGGIDWGAVGKDALVGGLVGGATAGATKIFTLGRGGFLWEKGQVAQKIQGTRFLANKAPGRWASKTVDSIKAKDPKILKDEFIDKHTTFMGKTGGEVIGNMTSGAIEGAYDYSKNAGDDWSVRGMMLSATTGGIMKGASAGFKMAPNYVTNKVNYTKLPGIRHLPDGGRIQRLAASGVKNTTSQIAEMPINVGMSSVEALPKNRILQMDRNDYMAQHPGDNPEALNRAKVKDKSGADLMWDAAGAEIQKQGDYKNLAKNGAKTWKDRKSFTSSPTEQDTNTPAGAPE</sequence>
<dbReference type="NCBIfam" id="TIGR01643">
    <property type="entry name" value="YD_repeat_2x"/>
    <property type="match status" value="11"/>
</dbReference>
<name>A0A2A8D526_9MICC</name>
<accession>A0A2A8D526</accession>
<dbReference type="RefSeq" id="WP_098042861.1">
    <property type="nucleotide sequence ID" value="NZ_CAURLQ010000042.1"/>
</dbReference>
<feature type="region of interest" description="Disordered" evidence="2">
    <location>
        <begin position="1412"/>
        <end position="1432"/>
    </location>
</feature>
<dbReference type="InterPro" id="IPR022385">
    <property type="entry name" value="Rhs_assc_core"/>
</dbReference>
<proteinExistence type="predicted"/>
<dbReference type="InterPro" id="IPR056823">
    <property type="entry name" value="TEN-like_YD-shell"/>
</dbReference>
<gene>
    <name evidence="5" type="ORF">CRM92_07940</name>
</gene>
<dbReference type="Pfam" id="PF05593">
    <property type="entry name" value="RHS_repeat"/>
    <property type="match status" value="2"/>
</dbReference>
<evidence type="ECO:0000313" key="5">
    <source>
        <dbReference type="EMBL" id="PEN16011.1"/>
    </source>
</evidence>
<feature type="compositionally biased region" description="Polar residues" evidence="2">
    <location>
        <begin position="2081"/>
        <end position="2098"/>
    </location>
</feature>
<organism evidence="5 6">
    <name type="scientific">Rothia dentocariosa</name>
    <dbReference type="NCBI Taxonomy" id="2047"/>
    <lineage>
        <taxon>Bacteria</taxon>
        <taxon>Bacillati</taxon>
        <taxon>Actinomycetota</taxon>
        <taxon>Actinomycetes</taxon>
        <taxon>Micrococcales</taxon>
        <taxon>Micrococcaceae</taxon>
        <taxon>Rothia</taxon>
    </lineage>
</organism>
<dbReference type="Proteomes" id="UP000219947">
    <property type="component" value="Unassembled WGS sequence"/>
</dbReference>
<feature type="domain" description="Teneurin-like YD-shell" evidence="4">
    <location>
        <begin position="1096"/>
        <end position="1181"/>
    </location>
</feature>
<dbReference type="InterPro" id="IPR045351">
    <property type="entry name" value="DUF6531"/>
</dbReference>
<feature type="compositionally biased region" description="Basic and acidic residues" evidence="2">
    <location>
        <begin position="1419"/>
        <end position="1432"/>
    </location>
</feature>
<evidence type="ECO:0000313" key="6">
    <source>
        <dbReference type="Proteomes" id="UP000219947"/>
    </source>
</evidence>